<proteinExistence type="inferred from homology"/>
<evidence type="ECO:0000256" key="2">
    <source>
        <dbReference type="ARBA" id="ARBA00005745"/>
    </source>
</evidence>
<dbReference type="InterPro" id="IPR047692">
    <property type="entry name" value="T4P_ComGB"/>
</dbReference>
<comment type="similarity">
    <text evidence="2">Belongs to the GSP F family.</text>
</comment>
<comment type="caution">
    <text evidence="9">The sequence shown here is derived from an EMBL/GenBank/DDBJ whole genome shotgun (WGS) entry which is preliminary data.</text>
</comment>
<feature type="domain" description="Type II secretion system protein GspF" evidence="8">
    <location>
        <begin position="23"/>
        <end position="135"/>
    </location>
</feature>
<accession>A0A494Z0J6</accession>
<keyword evidence="3" id="KW-1003">Cell membrane</keyword>
<dbReference type="PRINTS" id="PR00812">
    <property type="entry name" value="BCTERIALGSPF"/>
</dbReference>
<evidence type="ECO:0000256" key="3">
    <source>
        <dbReference type="ARBA" id="ARBA00022475"/>
    </source>
</evidence>
<evidence type="ECO:0000313" key="10">
    <source>
        <dbReference type="Proteomes" id="UP000281813"/>
    </source>
</evidence>
<dbReference type="RefSeq" id="WP_121130424.1">
    <property type="nucleotide sequence ID" value="NZ_JBHUFK010000026.1"/>
</dbReference>
<dbReference type="Pfam" id="PF00482">
    <property type="entry name" value="T2SSF"/>
    <property type="match status" value="2"/>
</dbReference>
<protein>
    <submittedName>
        <fullName evidence="9">Chromosome partitioning protein ParA</fullName>
    </submittedName>
</protein>
<name>A0A494Z0J6_9BACI</name>
<dbReference type="InterPro" id="IPR042094">
    <property type="entry name" value="T2SS_GspF_sf"/>
</dbReference>
<dbReference type="EMBL" id="RBZO01000010">
    <property type="protein sequence ID" value="RKQ16022.1"/>
    <property type="molecule type" value="Genomic_DNA"/>
</dbReference>
<reference evidence="9 10" key="1">
    <citation type="journal article" date="2015" name="Antonie Van Leeuwenhoek">
        <title>Oceanobacillus bengalensis sp. nov., a bacterium isolated from seawater of the Bay of Bengal.</title>
        <authorList>
            <person name="Yongchang O."/>
            <person name="Xiang W."/>
            <person name="Wang G."/>
        </authorList>
    </citation>
    <scope>NUCLEOTIDE SEQUENCE [LARGE SCALE GENOMIC DNA]</scope>
    <source>
        <strain evidence="9 10">MCCC 1K00260</strain>
    </source>
</reference>
<organism evidence="9 10">
    <name type="scientific">Oceanobacillus bengalensis</name>
    <dbReference type="NCBI Taxonomy" id="1435466"/>
    <lineage>
        <taxon>Bacteria</taxon>
        <taxon>Bacillati</taxon>
        <taxon>Bacillota</taxon>
        <taxon>Bacilli</taxon>
        <taxon>Bacillales</taxon>
        <taxon>Bacillaceae</taxon>
        <taxon>Oceanobacillus</taxon>
    </lineage>
</organism>
<evidence type="ECO:0000256" key="7">
    <source>
        <dbReference type="SAM" id="Phobius"/>
    </source>
</evidence>
<dbReference type="GO" id="GO:0005886">
    <property type="term" value="C:plasma membrane"/>
    <property type="evidence" value="ECO:0007669"/>
    <property type="project" value="UniProtKB-SubCell"/>
</dbReference>
<dbReference type="PANTHER" id="PTHR30012">
    <property type="entry name" value="GENERAL SECRETION PATHWAY PROTEIN"/>
    <property type="match status" value="1"/>
</dbReference>
<keyword evidence="5 7" id="KW-1133">Transmembrane helix</keyword>
<dbReference type="PANTHER" id="PTHR30012:SF0">
    <property type="entry name" value="TYPE II SECRETION SYSTEM PROTEIN F-RELATED"/>
    <property type="match status" value="1"/>
</dbReference>
<feature type="transmembrane region" description="Helical" evidence="7">
    <location>
        <begin position="117"/>
        <end position="139"/>
    </location>
</feature>
<keyword evidence="4 7" id="KW-0812">Transmembrane</keyword>
<dbReference type="Proteomes" id="UP000281813">
    <property type="component" value="Unassembled WGS sequence"/>
</dbReference>
<dbReference type="OrthoDB" id="2974223at2"/>
<evidence type="ECO:0000256" key="1">
    <source>
        <dbReference type="ARBA" id="ARBA00004651"/>
    </source>
</evidence>
<dbReference type="AlphaFoldDB" id="A0A494Z0J6"/>
<evidence type="ECO:0000256" key="6">
    <source>
        <dbReference type="ARBA" id="ARBA00023136"/>
    </source>
</evidence>
<gene>
    <name evidence="9" type="ORF">D8M05_07930</name>
</gene>
<evidence type="ECO:0000256" key="4">
    <source>
        <dbReference type="ARBA" id="ARBA00022692"/>
    </source>
</evidence>
<comment type="subcellular location">
    <subcellularLocation>
        <location evidence="1">Cell membrane</location>
        <topology evidence="1">Multi-pass membrane protein</topology>
    </subcellularLocation>
</comment>
<dbReference type="InterPro" id="IPR003004">
    <property type="entry name" value="GspF/PilC"/>
</dbReference>
<feature type="domain" description="Type II secretion system protein GspF" evidence="8">
    <location>
        <begin position="219"/>
        <end position="341"/>
    </location>
</feature>
<keyword evidence="6 7" id="KW-0472">Membrane</keyword>
<dbReference type="NCBIfam" id="NF041012">
    <property type="entry name" value="T4P_ComGB"/>
    <property type="match status" value="1"/>
</dbReference>
<feature type="transmembrane region" description="Helical" evidence="7">
    <location>
        <begin position="322"/>
        <end position="343"/>
    </location>
</feature>
<feature type="transmembrane region" description="Helical" evidence="7">
    <location>
        <begin position="159"/>
        <end position="185"/>
    </location>
</feature>
<evidence type="ECO:0000259" key="8">
    <source>
        <dbReference type="Pfam" id="PF00482"/>
    </source>
</evidence>
<dbReference type="InterPro" id="IPR018076">
    <property type="entry name" value="T2SS_GspF_dom"/>
</dbReference>
<keyword evidence="10" id="KW-1185">Reference proteome</keyword>
<evidence type="ECO:0000313" key="9">
    <source>
        <dbReference type="EMBL" id="RKQ16022.1"/>
    </source>
</evidence>
<evidence type="ECO:0000256" key="5">
    <source>
        <dbReference type="ARBA" id="ARBA00022989"/>
    </source>
</evidence>
<dbReference type="Gene3D" id="1.20.81.30">
    <property type="entry name" value="Type II secretion system (T2SS), domain F"/>
    <property type="match status" value="2"/>
</dbReference>
<sequence>MDLSLKKFIQRKQIIKKENQLRFLNLFLRLLKNGYPTLDALEAMKWDKSLLKPANEIIHALKAGETIDEAFEKAGFHPTITSFLYFVKVNSDLQGSIEQCIIMYKQRLTNTKKLQQILRYPLFLFIIFFLLIYFLNQTILPSFVDLFQGNEDSSSTVVLSMYIIDVVSTFLFILLLFVIVFIFVWKLIKQRIPIETQIKIYKQIPVYRKFITAYTSYFFATHFSSLLKTGMSIKEILHQMANQQKLPILSHYSFIMIERLTNGVHISGVISSFTLLEKPLTTIFQKNTDAYFLEKDLVVYAELQLEEIENKILRAITFIQPIIFIVLGIFVIFIYVALMWPMFQLMNTI</sequence>